<dbReference type="Proteomes" id="UP000587586">
    <property type="component" value="Unassembled WGS sequence"/>
</dbReference>
<name>A0A6V8N6X6_9BACT</name>
<keyword evidence="1" id="KW-0732">Signal</keyword>
<feature type="signal peptide" evidence="1">
    <location>
        <begin position="1"/>
        <end position="17"/>
    </location>
</feature>
<feature type="chain" id="PRO_5028271265" evidence="1">
    <location>
        <begin position="18"/>
        <end position="634"/>
    </location>
</feature>
<accession>A0A6V8N6X6</accession>
<dbReference type="InterPro" id="IPR036280">
    <property type="entry name" value="Multihaem_cyt_sf"/>
</dbReference>
<evidence type="ECO:0000313" key="3">
    <source>
        <dbReference type="EMBL" id="GFO68326.1"/>
    </source>
</evidence>
<keyword evidence="4" id="KW-1185">Reference proteome</keyword>
<dbReference type="PROSITE" id="PS51257">
    <property type="entry name" value="PROKAR_LIPOPROTEIN"/>
    <property type="match status" value="1"/>
</dbReference>
<feature type="domain" description="Outer membrane cytochrome MtrC/MtrF-like" evidence="2">
    <location>
        <begin position="87"/>
        <end position="244"/>
    </location>
</feature>
<gene>
    <name evidence="3" type="primary">omcB</name>
    <name evidence="3" type="ORF">GMLC_19050</name>
</gene>
<proteinExistence type="predicted"/>
<protein>
    <submittedName>
        <fullName evidence="3">C-type polyheme cytochrome OmcB</fullName>
    </submittedName>
</protein>
<sequence>MRLVSLVFGAISLALLAGCGAGGNSGSAETVSKAAASATCMDIKCHGGAVSPGTGALIADEWRASAHNLNNGAGCADCHEPPSNHPKDSCSVCHGGGTGEVTKNPDSSGKCLKCHGTAHPTDIMMVKAPQHFGYSSATVKGQAVRASFVNGRYAGNCRACHNPHLNTVTPQHQAWAASQHGNPRGVAWTNYDFTIASRALCSRCHTSTGYVAFVTSNFTVPTTAAGTGDGSRQLLACDACHASYDFKNSTRKVPAFTAPYKGYDGSALAGFPNVGETNLCIPCHSGRESGHSLDAIADFSNAGFVNPHYLAAAGLMYMQGGFTGFTSASAVIGSSTYGKSLSPDSVSTPGGMVGGTTSTHRNLGTTRINNDSHKPSFFVPGVADSNGPCVTCHLNVSGVTVRAANGHSLKIDDNAYNQLCTNCHPSENTVPLSAANFRSVFLEPQAEAFDSTLALAVYLLKTNYNIEYDPALYPYFFVGGQAHSSTSAVKDWTIAGTRNGKKLMGACFNIQLLSKDPAAFAHARSYSRRLLYDSIDFIDDGIMNRSSGDTAQTVSGAGSALTNPVYGKFTKGAKAYDSVFDSTTNGISKYVISTIASGTSEAMLYLVGWSRSATDADPAIAAAKCGAWNTPERP</sequence>
<evidence type="ECO:0000259" key="2">
    <source>
        <dbReference type="Pfam" id="PF22113"/>
    </source>
</evidence>
<dbReference type="EMBL" id="BLXZ01000003">
    <property type="protein sequence ID" value="GFO68326.1"/>
    <property type="molecule type" value="Genomic_DNA"/>
</dbReference>
<evidence type="ECO:0000256" key="1">
    <source>
        <dbReference type="SAM" id="SignalP"/>
    </source>
</evidence>
<organism evidence="3 4">
    <name type="scientific">Geomonas limicola</name>
    <dbReference type="NCBI Taxonomy" id="2740186"/>
    <lineage>
        <taxon>Bacteria</taxon>
        <taxon>Pseudomonadati</taxon>
        <taxon>Thermodesulfobacteriota</taxon>
        <taxon>Desulfuromonadia</taxon>
        <taxon>Geobacterales</taxon>
        <taxon>Geobacteraceae</taxon>
        <taxon>Geomonas</taxon>
    </lineage>
</organism>
<dbReference type="InterPro" id="IPR054337">
    <property type="entry name" value="Mtrc-MtrF-like_dom_II/IV"/>
</dbReference>
<reference evidence="4" key="1">
    <citation type="submission" date="2020-06" db="EMBL/GenBank/DDBJ databases">
        <title>Draft genomic sequecing of Geomonas sp. Red745.</title>
        <authorList>
            <person name="Itoh H."/>
            <person name="Xu Z.X."/>
            <person name="Ushijima N."/>
            <person name="Masuda Y."/>
            <person name="Shiratori Y."/>
            <person name="Senoo K."/>
        </authorList>
    </citation>
    <scope>NUCLEOTIDE SEQUENCE [LARGE SCALE GENOMIC DNA]</scope>
    <source>
        <strain evidence="4">Red745</strain>
    </source>
</reference>
<dbReference type="Gene3D" id="1.10.1130.10">
    <property type="entry name" value="Flavocytochrome C3, Chain A"/>
    <property type="match status" value="1"/>
</dbReference>
<evidence type="ECO:0000313" key="4">
    <source>
        <dbReference type="Proteomes" id="UP000587586"/>
    </source>
</evidence>
<dbReference type="AlphaFoldDB" id="A0A6V8N6X6"/>
<comment type="caution">
    <text evidence="3">The sequence shown here is derived from an EMBL/GenBank/DDBJ whole genome shotgun (WGS) entry which is preliminary data.</text>
</comment>
<dbReference type="SUPFAM" id="SSF48695">
    <property type="entry name" value="Multiheme cytochromes"/>
    <property type="match status" value="1"/>
</dbReference>
<dbReference type="Pfam" id="PF22113">
    <property type="entry name" value="Mtrc-MtrF_II-IV_dom"/>
    <property type="match status" value="1"/>
</dbReference>